<dbReference type="PROSITE" id="PS51352">
    <property type="entry name" value="THIOREDOXIN_2"/>
    <property type="match status" value="1"/>
</dbReference>
<dbReference type="AlphaFoldDB" id="A0A1I6HGZ7"/>
<evidence type="ECO:0000313" key="7">
    <source>
        <dbReference type="Proteomes" id="UP000199424"/>
    </source>
</evidence>
<name>A0A1I6HGZ7_9GAMM</name>
<dbReference type="InterPro" id="IPR003782">
    <property type="entry name" value="SCO1/SenC"/>
</dbReference>
<evidence type="ECO:0000256" key="3">
    <source>
        <dbReference type="PIRSR" id="PIRSR603782-1"/>
    </source>
</evidence>
<feature type="binding site" evidence="3">
    <location>
        <position position="72"/>
    </location>
    <ligand>
        <name>Cu cation</name>
        <dbReference type="ChEBI" id="CHEBI:23378"/>
    </ligand>
</feature>
<evidence type="ECO:0000256" key="4">
    <source>
        <dbReference type="PIRSR" id="PIRSR603782-2"/>
    </source>
</evidence>
<dbReference type="EMBL" id="FOYU01000003">
    <property type="protein sequence ID" value="SFR53756.1"/>
    <property type="molecule type" value="Genomic_DNA"/>
</dbReference>
<reference evidence="7" key="1">
    <citation type="submission" date="2016-10" db="EMBL/GenBank/DDBJ databases">
        <authorList>
            <person name="Varghese N."/>
            <person name="Submissions S."/>
        </authorList>
    </citation>
    <scope>NUCLEOTIDE SEQUENCE [LARGE SCALE GENOMIC DNA]</scope>
    <source>
        <strain evidence="7">CGMCC 1.7285</strain>
    </source>
</reference>
<protein>
    <submittedName>
        <fullName evidence="6">Protein SCO1/2</fullName>
    </submittedName>
</protein>
<evidence type="ECO:0000259" key="5">
    <source>
        <dbReference type="PROSITE" id="PS51352"/>
    </source>
</evidence>
<gene>
    <name evidence="6" type="ORF">SAMN04488070_1779</name>
</gene>
<evidence type="ECO:0000313" key="6">
    <source>
        <dbReference type="EMBL" id="SFR53756.1"/>
    </source>
</evidence>
<dbReference type="Gene3D" id="3.40.30.10">
    <property type="entry name" value="Glutaredoxin"/>
    <property type="match status" value="1"/>
</dbReference>
<keyword evidence="7" id="KW-1185">Reference proteome</keyword>
<accession>A0A1I6HGZ7</accession>
<feature type="disulfide bond" description="Redox-active" evidence="4">
    <location>
        <begin position="72"/>
        <end position="76"/>
    </location>
</feature>
<dbReference type="InterPro" id="IPR036249">
    <property type="entry name" value="Thioredoxin-like_sf"/>
</dbReference>
<comment type="similarity">
    <text evidence="1">Belongs to the SCO1/2 family.</text>
</comment>
<dbReference type="PANTHER" id="PTHR12151:SF25">
    <property type="entry name" value="LINALOOL DEHYDRATASE_ISOMERASE DOMAIN-CONTAINING PROTEIN"/>
    <property type="match status" value="1"/>
</dbReference>
<keyword evidence="2 3" id="KW-0186">Copper</keyword>
<keyword evidence="3" id="KW-0479">Metal-binding</keyword>
<dbReference type="CDD" id="cd02968">
    <property type="entry name" value="SCO"/>
    <property type="match status" value="1"/>
</dbReference>
<feature type="binding site" evidence="3">
    <location>
        <position position="76"/>
    </location>
    <ligand>
        <name>Cu cation</name>
        <dbReference type="ChEBI" id="CHEBI:23378"/>
    </ligand>
</feature>
<dbReference type="PANTHER" id="PTHR12151">
    <property type="entry name" value="ELECTRON TRANSPORT PROTIN SCO1/SENC FAMILY MEMBER"/>
    <property type="match status" value="1"/>
</dbReference>
<dbReference type="SUPFAM" id="SSF52833">
    <property type="entry name" value="Thioredoxin-like"/>
    <property type="match status" value="1"/>
</dbReference>
<dbReference type="GO" id="GO:0046872">
    <property type="term" value="F:metal ion binding"/>
    <property type="evidence" value="ECO:0007669"/>
    <property type="project" value="UniProtKB-KW"/>
</dbReference>
<feature type="domain" description="Thioredoxin" evidence="5">
    <location>
        <begin position="34"/>
        <end position="201"/>
    </location>
</feature>
<dbReference type="RefSeq" id="WP_092857718.1">
    <property type="nucleotide sequence ID" value="NZ_FOYU01000003.1"/>
</dbReference>
<evidence type="ECO:0000256" key="2">
    <source>
        <dbReference type="ARBA" id="ARBA00023008"/>
    </source>
</evidence>
<dbReference type="InterPro" id="IPR013766">
    <property type="entry name" value="Thioredoxin_domain"/>
</dbReference>
<feature type="binding site" evidence="3">
    <location>
        <position position="161"/>
    </location>
    <ligand>
        <name>Cu cation</name>
        <dbReference type="ChEBI" id="CHEBI:23378"/>
    </ligand>
</feature>
<dbReference type="Pfam" id="PF02630">
    <property type="entry name" value="SCO1-SenC"/>
    <property type="match status" value="1"/>
</dbReference>
<evidence type="ECO:0000256" key="1">
    <source>
        <dbReference type="ARBA" id="ARBA00010996"/>
    </source>
</evidence>
<dbReference type="Proteomes" id="UP000199424">
    <property type="component" value="Unassembled WGS sequence"/>
</dbReference>
<organism evidence="6 7">
    <name type="scientific">Pseudidiomarina maritima</name>
    <dbReference type="NCBI Taxonomy" id="519453"/>
    <lineage>
        <taxon>Bacteria</taxon>
        <taxon>Pseudomonadati</taxon>
        <taxon>Pseudomonadota</taxon>
        <taxon>Gammaproteobacteria</taxon>
        <taxon>Alteromonadales</taxon>
        <taxon>Idiomarinaceae</taxon>
        <taxon>Pseudidiomarina</taxon>
    </lineage>
</organism>
<sequence length="207" mass="22887">MQKLLISVVALIALVAGVVIYNTLPKPQPQALVYEPARALAPFTLESSLGSDVTNDDLKGQWTLLFTGYTFCPDICPTTMADLRQALPELTKQADEPVRVWMISVDPQRDTVKRVTDYASFFGEEFVGVRAEHKELYPFVNGLGLMYSIPEEGETDYLVNHSAAIVLVNPDGERQAIFKAEHVMGEVPTVNMKTMVTDFAIIASGYN</sequence>
<proteinExistence type="inferred from homology"/>
<keyword evidence="4" id="KW-1015">Disulfide bond</keyword>